<evidence type="ECO:0000256" key="5">
    <source>
        <dbReference type="ARBA" id="ARBA00023274"/>
    </source>
</evidence>
<comment type="function">
    <text evidence="6 7">This protein binds to 23S rRNA in the presence of protein L20.</text>
</comment>
<dbReference type="GO" id="GO:0005737">
    <property type="term" value="C:cytoplasm"/>
    <property type="evidence" value="ECO:0007669"/>
    <property type="project" value="UniProtKB-ARBA"/>
</dbReference>
<dbReference type="GO" id="GO:0019843">
    <property type="term" value="F:rRNA binding"/>
    <property type="evidence" value="ECO:0007669"/>
    <property type="project" value="UniProtKB-UniRule"/>
</dbReference>
<comment type="similarity">
    <text evidence="1 6 7">Belongs to the bacterial ribosomal protein bL21 family.</text>
</comment>
<dbReference type="RefSeq" id="WP_115595124.1">
    <property type="nucleotide sequence ID" value="NZ_JAPJPW010000013.1"/>
</dbReference>
<keyword evidence="5 6" id="KW-0687">Ribonucleoprotein</keyword>
<dbReference type="NCBIfam" id="TIGR00061">
    <property type="entry name" value="L21"/>
    <property type="match status" value="1"/>
</dbReference>
<dbReference type="OrthoDB" id="9813334at2"/>
<evidence type="ECO:0000256" key="4">
    <source>
        <dbReference type="ARBA" id="ARBA00022980"/>
    </source>
</evidence>
<dbReference type="InterPro" id="IPR028909">
    <property type="entry name" value="bL21-like"/>
</dbReference>
<evidence type="ECO:0000256" key="1">
    <source>
        <dbReference type="ARBA" id="ARBA00008563"/>
    </source>
</evidence>
<dbReference type="PANTHER" id="PTHR21349:SF0">
    <property type="entry name" value="LARGE RIBOSOMAL SUBUNIT PROTEIN BL21M"/>
    <property type="match status" value="1"/>
</dbReference>
<proteinExistence type="inferred from homology"/>
<name>A0A380WTU2_9FIRM</name>
<dbReference type="PROSITE" id="PS01169">
    <property type="entry name" value="RIBOSOMAL_L21"/>
    <property type="match status" value="1"/>
</dbReference>
<dbReference type="InterPro" id="IPR018258">
    <property type="entry name" value="Ribosomal_bL21_CS"/>
</dbReference>
<organism evidence="8 9">
    <name type="scientific">Anaerococcus octavius</name>
    <dbReference type="NCBI Taxonomy" id="54007"/>
    <lineage>
        <taxon>Bacteria</taxon>
        <taxon>Bacillati</taxon>
        <taxon>Bacillota</taxon>
        <taxon>Tissierellia</taxon>
        <taxon>Tissierellales</taxon>
        <taxon>Peptoniphilaceae</taxon>
        <taxon>Anaerococcus</taxon>
    </lineage>
</organism>
<dbReference type="SUPFAM" id="SSF141091">
    <property type="entry name" value="L21p-like"/>
    <property type="match status" value="1"/>
</dbReference>
<gene>
    <name evidence="6 8" type="primary">rplU</name>
    <name evidence="8" type="ORF">NCTC9810_00589</name>
</gene>
<dbReference type="EMBL" id="UFTA01000002">
    <property type="protein sequence ID" value="SUU92263.1"/>
    <property type="molecule type" value="Genomic_DNA"/>
</dbReference>
<sequence length="104" mass="11751">MYAIIKTGGKQYKVSEGDLVRVEKLPYEVGETVEFDEVLLVANDSDIKVGSPTVANAKVSATIEDQNKDKKIIVYKYKPKKMYRKKQGHRQPYTLVKIDSISAN</sequence>
<dbReference type="GO" id="GO:0006412">
    <property type="term" value="P:translation"/>
    <property type="evidence" value="ECO:0007669"/>
    <property type="project" value="UniProtKB-UniRule"/>
</dbReference>
<dbReference type="AlphaFoldDB" id="A0A380WTU2"/>
<evidence type="ECO:0000256" key="3">
    <source>
        <dbReference type="ARBA" id="ARBA00022884"/>
    </source>
</evidence>
<reference evidence="8 9" key="1">
    <citation type="submission" date="2018-06" db="EMBL/GenBank/DDBJ databases">
        <authorList>
            <consortium name="Pathogen Informatics"/>
            <person name="Doyle S."/>
        </authorList>
    </citation>
    <scope>NUCLEOTIDE SEQUENCE [LARGE SCALE GENOMIC DNA]</scope>
    <source>
        <strain evidence="8 9">NCTC9810</strain>
    </source>
</reference>
<dbReference type="InterPro" id="IPR001787">
    <property type="entry name" value="Ribosomal_bL21"/>
</dbReference>
<comment type="subunit">
    <text evidence="6">Part of the 50S ribosomal subunit. Contacts protein L20.</text>
</comment>
<dbReference type="Pfam" id="PF00829">
    <property type="entry name" value="Ribosomal_L21p"/>
    <property type="match status" value="1"/>
</dbReference>
<dbReference type="PANTHER" id="PTHR21349">
    <property type="entry name" value="50S RIBOSOMAL PROTEIN L21"/>
    <property type="match status" value="1"/>
</dbReference>
<evidence type="ECO:0000313" key="8">
    <source>
        <dbReference type="EMBL" id="SUU92263.1"/>
    </source>
</evidence>
<dbReference type="Proteomes" id="UP000255124">
    <property type="component" value="Unassembled WGS sequence"/>
</dbReference>
<keyword evidence="2 6" id="KW-0699">rRNA-binding</keyword>
<evidence type="ECO:0000256" key="2">
    <source>
        <dbReference type="ARBA" id="ARBA00022730"/>
    </source>
</evidence>
<evidence type="ECO:0000313" key="9">
    <source>
        <dbReference type="Proteomes" id="UP000255124"/>
    </source>
</evidence>
<evidence type="ECO:0000256" key="6">
    <source>
        <dbReference type="HAMAP-Rule" id="MF_01363"/>
    </source>
</evidence>
<keyword evidence="4 6" id="KW-0689">Ribosomal protein</keyword>
<dbReference type="GO" id="GO:0005840">
    <property type="term" value="C:ribosome"/>
    <property type="evidence" value="ECO:0007669"/>
    <property type="project" value="UniProtKB-KW"/>
</dbReference>
<accession>A0A380WTU2</accession>
<dbReference type="HAMAP" id="MF_01363">
    <property type="entry name" value="Ribosomal_bL21"/>
    <property type="match status" value="1"/>
</dbReference>
<dbReference type="GO" id="GO:1990904">
    <property type="term" value="C:ribonucleoprotein complex"/>
    <property type="evidence" value="ECO:0007669"/>
    <property type="project" value="UniProtKB-KW"/>
</dbReference>
<evidence type="ECO:0000256" key="7">
    <source>
        <dbReference type="RuleBase" id="RU000562"/>
    </source>
</evidence>
<protein>
    <recommendedName>
        <fullName evidence="6">Large ribosomal subunit protein bL21</fullName>
    </recommendedName>
</protein>
<dbReference type="GO" id="GO:0003735">
    <property type="term" value="F:structural constituent of ribosome"/>
    <property type="evidence" value="ECO:0007669"/>
    <property type="project" value="InterPro"/>
</dbReference>
<keyword evidence="3 6" id="KW-0694">RNA-binding</keyword>
<dbReference type="InterPro" id="IPR036164">
    <property type="entry name" value="bL21-like_sf"/>
</dbReference>